<feature type="region of interest" description="Disordered" evidence="5">
    <location>
        <begin position="357"/>
        <end position="391"/>
    </location>
</feature>
<comment type="similarity">
    <text evidence="4">Belongs to the methyltransferase superfamily. METTL23 family.</text>
</comment>
<dbReference type="PANTHER" id="PTHR14614">
    <property type="entry name" value="HEPATOCELLULAR CARCINOMA-ASSOCIATED ANTIGEN"/>
    <property type="match status" value="1"/>
</dbReference>
<dbReference type="EMBL" id="JAAAIL010001375">
    <property type="protein sequence ID" value="KAG0270055.1"/>
    <property type="molecule type" value="Genomic_DNA"/>
</dbReference>
<feature type="compositionally biased region" description="Polar residues" evidence="5">
    <location>
        <begin position="372"/>
        <end position="385"/>
    </location>
</feature>
<dbReference type="Gene3D" id="3.40.50.150">
    <property type="entry name" value="Vaccinia Virus protein VP39"/>
    <property type="match status" value="1"/>
</dbReference>
<gene>
    <name evidence="6" type="primary">METTL23</name>
    <name evidence="6" type="ORF">BGZ95_001813</name>
</gene>
<sequence>MDFLSSSSSSPFSSTHQRQACKRYHFVSEQQTISVKVLELLDADFGLYVWPSALVLSEFIFHRLDMFTGSIDNPKIILELGAGTALPSLLLAKATAPGSTVLITTDRPYAPHILDNIHRAYKENSISWTMDQDHDQQQRHRLMVRSLGWGDFTLMSPRNPDGGLLQLLKDVSGIEQVKEGRPSSPGKIDIILGSDTFYNPPDFEPLLATVSFIINRHNPDCVFLTTYQNRSAKRNIDHLLEKWGLEGRVIEWEAFDFDMSKFVNGGDTDGIKDESLTIPLKRVEQELELDQELDEDEEQESEKDDEGEDRWVRLAKEEIRRAMSTPEVELSKMPGLALVDYSSGSDHEEDAVSQIDDAGVDGKGSMPGSARESASVSDDGNGQENYSHKMGDGGSLSSVHFLWICKRGSGDNVFATWVRSRHQV</sequence>
<dbReference type="InterPro" id="IPR029063">
    <property type="entry name" value="SAM-dependent_MTases_sf"/>
</dbReference>
<accession>A0AAD4D6S0</accession>
<dbReference type="PANTHER" id="PTHR14614:SF164">
    <property type="entry name" value="HISTONE-ARGININE METHYLTRANSFERASE METTL23"/>
    <property type="match status" value="1"/>
</dbReference>
<dbReference type="GO" id="GO:0032259">
    <property type="term" value="P:methylation"/>
    <property type="evidence" value="ECO:0007669"/>
    <property type="project" value="UniProtKB-KW"/>
</dbReference>
<evidence type="ECO:0000256" key="2">
    <source>
        <dbReference type="ARBA" id="ARBA00022679"/>
    </source>
</evidence>
<organism evidence="6 7">
    <name type="scientific">Linnemannia exigua</name>
    <dbReference type="NCBI Taxonomy" id="604196"/>
    <lineage>
        <taxon>Eukaryota</taxon>
        <taxon>Fungi</taxon>
        <taxon>Fungi incertae sedis</taxon>
        <taxon>Mucoromycota</taxon>
        <taxon>Mortierellomycotina</taxon>
        <taxon>Mortierellomycetes</taxon>
        <taxon>Mortierellales</taxon>
        <taxon>Mortierellaceae</taxon>
        <taxon>Linnemannia</taxon>
    </lineage>
</organism>
<dbReference type="AlphaFoldDB" id="A0AAD4D6S0"/>
<dbReference type="GO" id="GO:0005634">
    <property type="term" value="C:nucleus"/>
    <property type="evidence" value="ECO:0007669"/>
    <property type="project" value="TreeGrafter"/>
</dbReference>
<comment type="caution">
    <text evidence="6">The sequence shown here is derived from an EMBL/GenBank/DDBJ whole genome shotgun (WGS) entry which is preliminary data.</text>
</comment>
<dbReference type="Proteomes" id="UP001194580">
    <property type="component" value="Unassembled WGS sequence"/>
</dbReference>
<dbReference type="GO" id="GO:0005737">
    <property type="term" value="C:cytoplasm"/>
    <property type="evidence" value="ECO:0007669"/>
    <property type="project" value="TreeGrafter"/>
</dbReference>
<dbReference type="Pfam" id="PF10294">
    <property type="entry name" value="Methyltransf_16"/>
    <property type="match status" value="1"/>
</dbReference>
<evidence type="ECO:0000256" key="4">
    <source>
        <dbReference type="ARBA" id="ARBA00043988"/>
    </source>
</evidence>
<proteinExistence type="inferred from homology"/>
<feature type="region of interest" description="Disordered" evidence="5">
    <location>
        <begin position="289"/>
        <end position="311"/>
    </location>
</feature>
<evidence type="ECO:0000256" key="5">
    <source>
        <dbReference type="SAM" id="MobiDB-lite"/>
    </source>
</evidence>
<keyword evidence="3" id="KW-0949">S-adenosyl-L-methionine</keyword>
<feature type="compositionally biased region" description="Acidic residues" evidence="5">
    <location>
        <begin position="289"/>
        <end position="308"/>
    </location>
</feature>
<evidence type="ECO:0000313" key="7">
    <source>
        <dbReference type="Proteomes" id="UP001194580"/>
    </source>
</evidence>
<keyword evidence="2" id="KW-0808">Transferase</keyword>
<dbReference type="SUPFAM" id="SSF53335">
    <property type="entry name" value="S-adenosyl-L-methionine-dependent methyltransferases"/>
    <property type="match status" value="1"/>
</dbReference>
<evidence type="ECO:0000313" key="6">
    <source>
        <dbReference type="EMBL" id="KAG0270055.1"/>
    </source>
</evidence>
<evidence type="ECO:0000256" key="3">
    <source>
        <dbReference type="ARBA" id="ARBA00022691"/>
    </source>
</evidence>
<reference evidence="6" key="1">
    <citation type="journal article" date="2020" name="Fungal Divers.">
        <title>Resolving the Mortierellaceae phylogeny through synthesis of multi-gene phylogenetics and phylogenomics.</title>
        <authorList>
            <person name="Vandepol N."/>
            <person name="Liber J."/>
            <person name="Desiro A."/>
            <person name="Na H."/>
            <person name="Kennedy M."/>
            <person name="Barry K."/>
            <person name="Grigoriev I.V."/>
            <person name="Miller A.N."/>
            <person name="O'Donnell K."/>
            <person name="Stajich J.E."/>
            <person name="Bonito G."/>
        </authorList>
    </citation>
    <scope>NUCLEOTIDE SEQUENCE</scope>
    <source>
        <strain evidence="6">NRRL 28262</strain>
    </source>
</reference>
<keyword evidence="7" id="KW-1185">Reference proteome</keyword>
<dbReference type="InterPro" id="IPR019410">
    <property type="entry name" value="Methyltransf_16"/>
</dbReference>
<keyword evidence="1 6" id="KW-0489">Methyltransferase</keyword>
<dbReference type="GO" id="GO:0008168">
    <property type="term" value="F:methyltransferase activity"/>
    <property type="evidence" value="ECO:0007669"/>
    <property type="project" value="UniProtKB-KW"/>
</dbReference>
<protein>
    <submittedName>
        <fullName evidence="6">Methyltransferase-like protein 23</fullName>
    </submittedName>
</protein>
<evidence type="ECO:0000256" key="1">
    <source>
        <dbReference type="ARBA" id="ARBA00022603"/>
    </source>
</evidence>
<name>A0AAD4D6S0_9FUNG</name>